<evidence type="ECO:0000256" key="6">
    <source>
        <dbReference type="ARBA" id="ARBA00022989"/>
    </source>
</evidence>
<keyword evidence="2 9" id="KW-0813">Transport</keyword>
<evidence type="ECO:0000256" key="9">
    <source>
        <dbReference type="RuleBase" id="RU366042"/>
    </source>
</evidence>
<dbReference type="Proteomes" id="UP001224775">
    <property type="component" value="Unassembled WGS sequence"/>
</dbReference>
<dbReference type="EMBL" id="JATAAI010000004">
    <property type="protein sequence ID" value="KAK1746627.1"/>
    <property type="molecule type" value="Genomic_DNA"/>
</dbReference>
<dbReference type="InterPro" id="IPR039204">
    <property type="entry name" value="MRS2-like"/>
</dbReference>
<evidence type="ECO:0000256" key="2">
    <source>
        <dbReference type="ARBA" id="ARBA00022448"/>
    </source>
</evidence>
<organism evidence="11 12">
    <name type="scientific">Skeletonema marinoi</name>
    <dbReference type="NCBI Taxonomy" id="267567"/>
    <lineage>
        <taxon>Eukaryota</taxon>
        <taxon>Sar</taxon>
        <taxon>Stramenopiles</taxon>
        <taxon>Ochrophyta</taxon>
        <taxon>Bacillariophyta</taxon>
        <taxon>Coscinodiscophyceae</taxon>
        <taxon>Thalassiosirophycidae</taxon>
        <taxon>Thalassiosirales</taxon>
        <taxon>Skeletonemataceae</taxon>
        <taxon>Skeletonema</taxon>
        <taxon>Skeletonema marinoi-dohrnii complex</taxon>
    </lineage>
</organism>
<accession>A0AAD8YIC7</accession>
<dbReference type="PANTHER" id="PTHR13890:SF0">
    <property type="entry name" value="MAGNESIUM TRANSPORTER MRS2 HOMOLOG, MITOCHONDRIAL"/>
    <property type="match status" value="1"/>
</dbReference>
<keyword evidence="6 9" id="KW-1133">Transmembrane helix</keyword>
<comment type="caution">
    <text evidence="11">The sequence shown here is derived from an EMBL/GenBank/DDBJ whole genome shotgun (WGS) entry which is preliminary data.</text>
</comment>
<evidence type="ECO:0000256" key="10">
    <source>
        <dbReference type="SAM" id="MobiDB-lite"/>
    </source>
</evidence>
<feature type="region of interest" description="Disordered" evidence="10">
    <location>
        <begin position="213"/>
        <end position="254"/>
    </location>
</feature>
<dbReference type="GO" id="GO:0005743">
    <property type="term" value="C:mitochondrial inner membrane"/>
    <property type="evidence" value="ECO:0007669"/>
    <property type="project" value="UniProtKB-SubCell"/>
</dbReference>
<evidence type="ECO:0000256" key="3">
    <source>
        <dbReference type="ARBA" id="ARBA00022692"/>
    </source>
</evidence>
<evidence type="ECO:0000313" key="11">
    <source>
        <dbReference type="EMBL" id="KAK1746627.1"/>
    </source>
</evidence>
<feature type="transmembrane region" description="Helical" evidence="9">
    <location>
        <begin position="445"/>
        <end position="471"/>
    </location>
</feature>
<gene>
    <name evidence="11" type="ORF">QTG54_003234</name>
</gene>
<comment type="subcellular location">
    <subcellularLocation>
        <location evidence="1">Membrane</location>
        <topology evidence="1">Multi-pass membrane protein</topology>
    </subcellularLocation>
    <subcellularLocation>
        <location evidence="9">Mitochondrion inner membrane</location>
        <topology evidence="9">Multi-pass membrane protein</topology>
    </subcellularLocation>
</comment>
<dbReference type="Pfam" id="PF22099">
    <property type="entry name" value="MRS2-like"/>
    <property type="match status" value="1"/>
</dbReference>
<sequence length="519" mass="59180">MLPRRSVAVKSRTNNNNNKSYFNFFNGNQRDARINMTTHHAHTPLLEERLHQIIVFELREDGGTEYSTMTLRALYNYVVALITEACRISNIERQSSIIQRDTSPASNTTSLLHHDNLEQPTGHHKIFHKPHKERLGGYLHPRDMRRLVTPFSSSNEPQLMVRRHVMLLNFDPLRAIVLRDRLLVIVPDGADSILIDLERRVRGGITEMENQVFGKERPPKSSGTSTVKKSRSSAEFETTDDTHQLEDNDKKDSAISDKTEIVSSDDDIVEDEWEELQKMNWDNMQFELQSVDAVLQTVTAMLVVDARKVHHRSTVAMSELRGDAPGQKRGGPGEHAQERLRLHKDEVKMMESRVQGFVRAMNDVLDDDEDMTLMNLSRLLTHPERFLQPVPEEILHEESDEPELILEVYLQQALSIVNELDLLKGQIITTEEQISMQLDAIRNRLLFINTLLSVASLCVAIGSFVGSIFGMNLTNHIEDHPTAFTRVTVGTVVGMILAWAILSRIFQQAASTRSNWKSR</sequence>
<evidence type="ECO:0000256" key="4">
    <source>
        <dbReference type="ARBA" id="ARBA00022842"/>
    </source>
</evidence>
<comment type="similarity">
    <text evidence="9">Belongs to the CorA metal ion transporter (MIT) (TC 1.A.35) family.</text>
</comment>
<keyword evidence="3 9" id="KW-0812">Transmembrane</keyword>
<evidence type="ECO:0000256" key="5">
    <source>
        <dbReference type="ARBA" id="ARBA00022946"/>
    </source>
</evidence>
<dbReference type="Gene3D" id="2.40.128.330">
    <property type="match status" value="1"/>
</dbReference>
<dbReference type="PANTHER" id="PTHR13890">
    <property type="entry name" value="RNA SPLICING PROTEIN MRS2, MITOCHONDRIAL"/>
    <property type="match status" value="1"/>
</dbReference>
<dbReference type="GO" id="GO:0015095">
    <property type="term" value="F:magnesium ion transmembrane transporter activity"/>
    <property type="evidence" value="ECO:0007669"/>
    <property type="project" value="TreeGrafter"/>
</dbReference>
<feature type="transmembrane region" description="Helical" evidence="9">
    <location>
        <begin position="483"/>
        <end position="502"/>
    </location>
</feature>
<protein>
    <recommendedName>
        <fullName evidence="9">Magnesium transporter</fullName>
    </recommendedName>
</protein>
<evidence type="ECO:0000313" key="12">
    <source>
        <dbReference type="Proteomes" id="UP001224775"/>
    </source>
</evidence>
<evidence type="ECO:0000256" key="7">
    <source>
        <dbReference type="ARBA" id="ARBA00023065"/>
    </source>
</evidence>
<keyword evidence="9" id="KW-0999">Mitochondrion inner membrane</keyword>
<keyword evidence="12" id="KW-1185">Reference proteome</keyword>
<keyword evidence="8 9" id="KW-0472">Membrane</keyword>
<name>A0AAD8YIC7_9STRA</name>
<dbReference type="Gene3D" id="1.20.58.340">
    <property type="entry name" value="Magnesium transport protein CorA, transmembrane region"/>
    <property type="match status" value="1"/>
</dbReference>
<reference evidence="11" key="1">
    <citation type="submission" date="2023-06" db="EMBL/GenBank/DDBJ databases">
        <title>Survivors Of The Sea: Transcriptome response of Skeletonema marinoi to long-term dormancy.</title>
        <authorList>
            <person name="Pinder M.I.M."/>
            <person name="Kourtchenko O."/>
            <person name="Robertson E.K."/>
            <person name="Larsson T."/>
            <person name="Maumus F."/>
            <person name="Osuna-Cruz C.M."/>
            <person name="Vancaester E."/>
            <person name="Stenow R."/>
            <person name="Vandepoele K."/>
            <person name="Ploug H."/>
            <person name="Bruchert V."/>
            <person name="Godhe A."/>
            <person name="Topel M."/>
        </authorList>
    </citation>
    <scope>NUCLEOTIDE SEQUENCE</scope>
    <source>
        <strain evidence="11">R05AC</strain>
    </source>
</reference>
<dbReference type="AlphaFoldDB" id="A0AAD8YIC7"/>
<keyword evidence="5" id="KW-0809">Transit peptide</keyword>
<keyword evidence="7 9" id="KW-0406">Ion transport</keyword>
<feature type="compositionally biased region" description="Basic and acidic residues" evidence="10">
    <location>
        <begin position="240"/>
        <end position="254"/>
    </location>
</feature>
<proteinExistence type="inferred from homology"/>
<keyword evidence="9" id="KW-0496">Mitochondrion</keyword>
<evidence type="ECO:0000256" key="8">
    <source>
        <dbReference type="ARBA" id="ARBA00023136"/>
    </source>
</evidence>
<evidence type="ECO:0000256" key="1">
    <source>
        <dbReference type="ARBA" id="ARBA00004141"/>
    </source>
</evidence>
<keyword evidence="4 9" id="KW-0460">Magnesium</keyword>
<dbReference type="CDD" id="cd12823">
    <property type="entry name" value="Mrs2_Mfm1p-like"/>
    <property type="match status" value="1"/>
</dbReference>